<keyword evidence="2" id="KW-0408">Iron</keyword>
<dbReference type="InterPro" id="IPR001030">
    <property type="entry name" value="Acoase/IPM_deHydtase_lsu_aba"/>
</dbReference>
<dbReference type="Gene3D" id="3.30.499.10">
    <property type="entry name" value="Aconitase, domain 3"/>
    <property type="match status" value="3"/>
</dbReference>
<dbReference type="PRINTS" id="PR00415">
    <property type="entry name" value="ACONITASE"/>
</dbReference>
<dbReference type="GO" id="GO:0046872">
    <property type="term" value="F:metal ion binding"/>
    <property type="evidence" value="ECO:0007669"/>
    <property type="project" value="UniProtKB-KW"/>
</dbReference>
<protein>
    <recommendedName>
        <fullName evidence="4">Aconitase/3-isopropylmalate dehydratase large subunit alpha/beta/alpha domain-containing protein</fullName>
    </recommendedName>
</protein>
<evidence type="ECO:0000256" key="2">
    <source>
        <dbReference type="ARBA" id="ARBA00023004"/>
    </source>
</evidence>
<evidence type="ECO:0000313" key="5">
    <source>
        <dbReference type="EMBL" id="CAD7281264.1"/>
    </source>
</evidence>
<name>A0A7R9BVF6_9CRUS</name>
<dbReference type="EMBL" id="CAJPEX010002731">
    <property type="protein sequence ID" value="CAG0921416.1"/>
    <property type="molecule type" value="Genomic_DNA"/>
</dbReference>
<evidence type="ECO:0000256" key="3">
    <source>
        <dbReference type="ARBA" id="ARBA00023014"/>
    </source>
</evidence>
<dbReference type="SUPFAM" id="SSF53732">
    <property type="entry name" value="Aconitase iron-sulfur domain"/>
    <property type="match status" value="2"/>
</dbReference>
<sequence length="389" mass="43613">MTFEKILVELTIDGQNWRFFYLPALNDKRYGFDVPAVVDFAAMRDAVAGLGGDPTKINPCCPMDLVIDHSIQVDFARAPDSLSKNEEIEYRKNKWGAKALKNLTIVLPGSGIVHQANLEFLARVVFDNEEDCLLYCNSLVGTDSHTTMINGLGVLGWGVGDCLSHVRSWDRFWHRLLMLAALKPLQTTSLRNTPYLENFRMTFEKILAELTIDGQNWRFFYLPALNDERYEKLPLSIRMLLESAICTLDGFQVKEKDVQNILDWEKLHTDPDGVEIPFRPARWGAKALKNLTIVLSGSGILHQANLEFLARVVFDNEEDCLLYCNLLVGTDSHTTMINGLGVLGWGVGGNYLFLRSKQEPGSEFDDLKGGAAFGSILTGVLKVGMEMEV</sequence>
<gene>
    <name evidence="5" type="ORF">NMOB1V02_LOCUS8912</name>
</gene>
<evidence type="ECO:0000259" key="4">
    <source>
        <dbReference type="Pfam" id="PF00330"/>
    </source>
</evidence>
<dbReference type="Proteomes" id="UP000678499">
    <property type="component" value="Unassembled WGS sequence"/>
</dbReference>
<dbReference type="PANTHER" id="PTHR11670">
    <property type="entry name" value="ACONITASE/IRON-RESPONSIVE ELEMENT FAMILY MEMBER"/>
    <property type="match status" value="1"/>
</dbReference>
<dbReference type="InterPro" id="IPR006249">
    <property type="entry name" value="Aconitase/IRP2"/>
</dbReference>
<dbReference type="InterPro" id="IPR036008">
    <property type="entry name" value="Aconitase_4Fe-4S_dom"/>
</dbReference>
<dbReference type="AlphaFoldDB" id="A0A7R9BVF6"/>
<reference evidence="5" key="1">
    <citation type="submission" date="2020-11" db="EMBL/GenBank/DDBJ databases">
        <authorList>
            <person name="Tran Van P."/>
        </authorList>
    </citation>
    <scope>NUCLEOTIDE SEQUENCE</scope>
</reference>
<keyword evidence="3" id="KW-0411">Iron-sulfur</keyword>
<dbReference type="EMBL" id="OA884768">
    <property type="protein sequence ID" value="CAD7281264.1"/>
    <property type="molecule type" value="Genomic_DNA"/>
</dbReference>
<organism evidence="5">
    <name type="scientific">Notodromas monacha</name>
    <dbReference type="NCBI Taxonomy" id="399045"/>
    <lineage>
        <taxon>Eukaryota</taxon>
        <taxon>Metazoa</taxon>
        <taxon>Ecdysozoa</taxon>
        <taxon>Arthropoda</taxon>
        <taxon>Crustacea</taxon>
        <taxon>Oligostraca</taxon>
        <taxon>Ostracoda</taxon>
        <taxon>Podocopa</taxon>
        <taxon>Podocopida</taxon>
        <taxon>Cypridocopina</taxon>
        <taxon>Cypridoidea</taxon>
        <taxon>Cyprididae</taxon>
        <taxon>Notodromas</taxon>
    </lineage>
</organism>
<feature type="domain" description="Aconitase/3-isopropylmalate dehydratase large subunit alpha/beta/alpha" evidence="4">
    <location>
        <begin position="282"/>
        <end position="349"/>
    </location>
</feature>
<accession>A0A7R9BVF6</accession>
<evidence type="ECO:0000313" key="6">
    <source>
        <dbReference type="Proteomes" id="UP000678499"/>
    </source>
</evidence>
<dbReference type="Pfam" id="PF00330">
    <property type="entry name" value="Aconitase"/>
    <property type="match status" value="2"/>
</dbReference>
<proteinExistence type="predicted"/>
<feature type="domain" description="Aconitase/3-isopropylmalate dehydratase large subunit alpha/beta/alpha" evidence="4">
    <location>
        <begin position="34"/>
        <end position="160"/>
    </location>
</feature>
<keyword evidence="1" id="KW-0479">Metal-binding</keyword>
<keyword evidence="6" id="KW-1185">Reference proteome</keyword>
<dbReference type="OrthoDB" id="6381121at2759"/>
<evidence type="ECO:0000256" key="1">
    <source>
        <dbReference type="ARBA" id="ARBA00022723"/>
    </source>
</evidence>
<dbReference type="GO" id="GO:0051536">
    <property type="term" value="F:iron-sulfur cluster binding"/>
    <property type="evidence" value="ECO:0007669"/>
    <property type="project" value="UniProtKB-KW"/>
</dbReference>
<dbReference type="InterPro" id="IPR015931">
    <property type="entry name" value="Acnase/IPM_dHydase_lsu_aba_1/3"/>
</dbReference>